<organism evidence="2 3">
    <name type="scientific">Candidatus Lumbricidiphila eiseniae</name>
    <dbReference type="NCBI Taxonomy" id="1969409"/>
    <lineage>
        <taxon>Bacteria</taxon>
        <taxon>Bacillati</taxon>
        <taxon>Actinomycetota</taxon>
        <taxon>Actinomycetes</taxon>
        <taxon>Micrococcales</taxon>
        <taxon>Microbacteriaceae</taxon>
        <taxon>Candidatus Lumbricidiphila</taxon>
    </lineage>
</organism>
<protein>
    <recommendedName>
        <fullName evidence="4">DnaT DNA-binding domain-containing protein</fullName>
    </recommendedName>
</protein>
<dbReference type="AlphaFoldDB" id="A0A2A6FQ22"/>
<evidence type="ECO:0000256" key="1">
    <source>
        <dbReference type="SAM" id="MobiDB-lite"/>
    </source>
</evidence>
<evidence type="ECO:0008006" key="4">
    <source>
        <dbReference type="Google" id="ProtNLM"/>
    </source>
</evidence>
<sequence length="275" mass="30909">MAWFKIDDTWWAHPKTLELTSAAIALWVRAGSWASQQLTDGHIPIHVLPIFSAGPEIAAELVTVGYWDAVSDGWKFHDWDEYQPTRNEVHSRRKQEADRKATWRAAKTAKSQQDKGETESGALTAVPLGHVRPAPDLAMSLSALPDPTRPDRLTTPTDVGVVARGARIPDDFTITDQMRAWAAERCPGVDIDLATEKFVNYWQARPGKNGTKLDWFATWRNWLLSDFERLSAQRGPLPPKVTAAERAFALTQKFRKEENNEDFPNVRVVDGHGSD</sequence>
<comment type="caution">
    <text evidence="2">The sequence shown here is derived from an EMBL/GenBank/DDBJ whole genome shotgun (WGS) entry which is preliminary data.</text>
</comment>
<dbReference type="EMBL" id="NAEP01000042">
    <property type="protein sequence ID" value="PDQ34974.1"/>
    <property type="molecule type" value="Genomic_DNA"/>
</dbReference>
<reference evidence="3" key="1">
    <citation type="submission" date="2017-03" db="EMBL/GenBank/DDBJ databases">
        <authorList>
            <person name="Lund M.B."/>
        </authorList>
    </citation>
    <scope>NUCLEOTIDE SEQUENCE [LARGE SCALE GENOMIC DNA]</scope>
</reference>
<feature type="compositionally biased region" description="Basic and acidic residues" evidence="1">
    <location>
        <begin position="87"/>
        <end position="101"/>
    </location>
</feature>
<accession>A0A2A6FQ22</accession>
<proteinExistence type="predicted"/>
<feature type="region of interest" description="Disordered" evidence="1">
    <location>
        <begin position="86"/>
        <end position="120"/>
    </location>
</feature>
<gene>
    <name evidence="2" type="ORF">B5766_08265</name>
</gene>
<evidence type="ECO:0000313" key="2">
    <source>
        <dbReference type="EMBL" id="PDQ34974.1"/>
    </source>
</evidence>
<evidence type="ECO:0000313" key="3">
    <source>
        <dbReference type="Proteomes" id="UP000219994"/>
    </source>
</evidence>
<name>A0A2A6FQ22_9MICO</name>
<dbReference type="Proteomes" id="UP000219994">
    <property type="component" value="Unassembled WGS sequence"/>
</dbReference>